<name>A0A8J5N4W0_HOMAM</name>
<dbReference type="AlphaFoldDB" id="A0A8J5N4W0"/>
<evidence type="ECO:0000313" key="2">
    <source>
        <dbReference type="Proteomes" id="UP000747542"/>
    </source>
</evidence>
<evidence type="ECO:0000313" key="1">
    <source>
        <dbReference type="EMBL" id="KAG7173375.1"/>
    </source>
</evidence>
<sequence>MRHTGDSLALLQDSKKNLASPLRTEDRSILFQDGCKGFTVVGHRDFLLPVIFAVKVINSPFHLALEVQGAHGLLLDCINFTYPGVTVEGLHHDDLYVSWGLDKCVTNTTSKNQTPTGIQKEDFTVVLKGTGRSLTVNINGRANLTYPRNFDDDVRNIRLVASPNLRVRLPVPSLEQGCVVGSYFMCKTKNKYAHLTMQNYDKVYIRKIYANEYFSISDPCTKEDKEAVLQPSYFERSDWVPAQVQVRKTSIQYLINLIIGGEVRGEYQSFYRTYDLDCGKKRMKGIRVSFKADFSLNCNPEPQLEEEEHDPYRSYYITRLQTGIFKIVE</sequence>
<reference evidence="1" key="1">
    <citation type="journal article" date="2021" name="Sci. Adv.">
        <title>The American lobster genome reveals insights on longevity, neural, and immune adaptations.</title>
        <authorList>
            <person name="Polinski J.M."/>
            <person name="Zimin A.V."/>
            <person name="Clark K.F."/>
            <person name="Kohn A.B."/>
            <person name="Sadowski N."/>
            <person name="Timp W."/>
            <person name="Ptitsyn A."/>
            <person name="Khanna P."/>
            <person name="Romanova D.Y."/>
            <person name="Williams P."/>
            <person name="Greenwood S.J."/>
            <person name="Moroz L.L."/>
            <person name="Walt D.R."/>
            <person name="Bodnar A.G."/>
        </authorList>
    </citation>
    <scope>NUCLEOTIDE SEQUENCE</scope>
    <source>
        <strain evidence="1">GMGI-L3</strain>
    </source>
</reference>
<keyword evidence="2" id="KW-1185">Reference proteome</keyword>
<organism evidence="1 2">
    <name type="scientific">Homarus americanus</name>
    <name type="common">American lobster</name>
    <dbReference type="NCBI Taxonomy" id="6706"/>
    <lineage>
        <taxon>Eukaryota</taxon>
        <taxon>Metazoa</taxon>
        <taxon>Ecdysozoa</taxon>
        <taxon>Arthropoda</taxon>
        <taxon>Crustacea</taxon>
        <taxon>Multicrustacea</taxon>
        <taxon>Malacostraca</taxon>
        <taxon>Eumalacostraca</taxon>
        <taxon>Eucarida</taxon>
        <taxon>Decapoda</taxon>
        <taxon>Pleocyemata</taxon>
        <taxon>Astacidea</taxon>
        <taxon>Nephropoidea</taxon>
        <taxon>Nephropidae</taxon>
        <taxon>Homarus</taxon>
    </lineage>
</organism>
<dbReference type="EMBL" id="JAHLQT010009960">
    <property type="protein sequence ID" value="KAG7173375.1"/>
    <property type="molecule type" value="Genomic_DNA"/>
</dbReference>
<dbReference type="Proteomes" id="UP000747542">
    <property type="component" value="Unassembled WGS sequence"/>
</dbReference>
<gene>
    <name evidence="1" type="ORF">Hamer_G018657</name>
</gene>
<accession>A0A8J5N4W0</accession>
<proteinExistence type="predicted"/>
<protein>
    <submittedName>
        <fullName evidence="1">Uncharacterized protein</fullName>
    </submittedName>
</protein>
<comment type="caution">
    <text evidence="1">The sequence shown here is derived from an EMBL/GenBank/DDBJ whole genome shotgun (WGS) entry which is preliminary data.</text>
</comment>